<dbReference type="Proteomes" id="UP000031036">
    <property type="component" value="Unassembled WGS sequence"/>
</dbReference>
<dbReference type="InterPro" id="IPR004843">
    <property type="entry name" value="Calcineurin-like_PHP"/>
</dbReference>
<dbReference type="GO" id="GO:0005634">
    <property type="term" value="C:nucleus"/>
    <property type="evidence" value="ECO:0007669"/>
    <property type="project" value="TreeGrafter"/>
</dbReference>
<sequence>MFSVAIKSQWLETIIKRLTELYTKREGNVKQILSLDDITTILLSMVKVLMEECSLIEIEPPVKIIGDIHGQYQDMQRLFDLIGRVPDIKLLFLGDYVDRGPQSLETIMYLFTLKLRYKDRIFLLRGNHEIAMVNRIYGFYAECVTKYGAGIWWDFQSVFNRLPIAALISGRILCMHGGLSPNLNSLDQIRQINRPCEPAGAGTVTDLLWADPTNKGSGWFFSPRGISYAFGKEVVSAVCRQLHIDLVIRGHQVVQDGYEIMTGRMLITVFSAPNYAGQFNNAAAAVCLDEDLKISFQQIRIPPTNPNCTRTCPPIACDPGKSLDPPPILKKHRTNSPAALEQTRSDKDTKSDNSSDSTDREDNRKANKSNKKFDIDKEVISVFYLHFILTKTPL</sequence>
<feature type="compositionally biased region" description="Basic and acidic residues" evidence="2">
    <location>
        <begin position="343"/>
        <end position="371"/>
    </location>
</feature>
<dbReference type="AlphaFoldDB" id="A0A0B2VCU2"/>
<dbReference type="SMART" id="SM00156">
    <property type="entry name" value="PP2Ac"/>
    <property type="match status" value="1"/>
</dbReference>
<proteinExistence type="inferred from homology"/>
<reference evidence="4 5" key="1">
    <citation type="submission" date="2014-11" db="EMBL/GenBank/DDBJ databases">
        <title>Genetic blueprint of the zoonotic pathogen Toxocara canis.</title>
        <authorList>
            <person name="Zhu X.-Q."/>
            <person name="Korhonen P.K."/>
            <person name="Cai H."/>
            <person name="Young N.D."/>
            <person name="Nejsum P."/>
            <person name="von Samson-Himmelstjerna G."/>
            <person name="Boag P.R."/>
            <person name="Tan P."/>
            <person name="Li Q."/>
            <person name="Min J."/>
            <person name="Yang Y."/>
            <person name="Wang X."/>
            <person name="Fang X."/>
            <person name="Hall R.S."/>
            <person name="Hofmann A."/>
            <person name="Sternberg P.W."/>
            <person name="Jex A.R."/>
            <person name="Gasser R.B."/>
        </authorList>
    </citation>
    <scope>NUCLEOTIDE SEQUENCE [LARGE SCALE GENOMIC DNA]</scope>
    <source>
        <strain evidence="4">PN_DK_2014</strain>
    </source>
</reference>
<dbReference type="OMA" id="HIDLVIR"/>
<gene>
    <name evidence="4" type="primary">C06A1.3</name>
    <name evidence="4" type="ORF">Tcan_08529</name>
</gene>
<dbReference type="PRINTS" id="PR00114">
    <property type="entry name" value="STPHPHTASE"/>
</dbReference>
<dbReference type="GO" id="GO:0005737">
    <property type="term" value="C:cytoplasm"/>
    <property type="evidence" value="ECO:0007669"/>
    <property type="project" value="TreeGrafter"/>
</dbReference>
<dbReference type="OrthoDB" id="5826103at2759"/>
<dbReference type="PANTHER" id="PTHR11668">
    <property type="entry name" value="SERINE/THREONINE PROTEIN PHOSPHATASE"/>
    <property type="match status" value="1"/>
</dbReference>
<evidence type="ECO:0000256" key="1">
    <source>
        <dbReference type="RuleBase" id="RU004273"/>
    </source>
</evidence>
<dbReference type="InterPro" id="IPR029052">
    <property type="entry name" value="Metallo-depent_PP-like"/>
</dbReference>
<dbReference type="PROSITE" id="PS00125">
    <property type="entry name" value="SER_THR_PHOSPHATASE"/>
    <property type="match status" value="1"/>
</dbReference>
<dbReference type="STRING" id="6265.A0A0B2VCU2"/>
<dbReference type="Pfam" id="PF00149">
    <property type="entry name" value="Metallophos"/>
    <property type="match status" value="1"/>
</dbReference>
<organism evidence="4 5">
    <name type="scientific">Toxocara canis</name>
    <name type="common">Canine roundworm</name>
    <dbReference type="NCBI Taxonomy" id="6265"/>
    <lineage>
        <taxon>Eukaryota</taxon>
        <taxon>Metazoa</taxon>
        <taxon>Ecdysozoa</taxon>
        <taxon>Nematoda</taxon>
        <taxon>Chromadorea</taxon>
        <taxon>Rhabditida</taxon>
        <taxon>Spirurina</taxon>
        <taxon>Ascaridomorpha</taxon>
        <taxon>Ascaridoidea</taxon>
        <taxon>Toxocaridae</taxon>
        <taxon>Toxocara</taxon>
    </lineage>
</organism>
<comment type="caution">
    <text evidence="4">The sequence shown here is derived from an EMBL/GenBank/DDBJ whole genome shotgun (WGS) entry which is preliminary data.</text>
</comment>
<accession>A0A0B2VCU2</accession>
<keyword evidence="1" id="KW-0378">Hydrolase</keyword>
<comment type="similarity">
    <text evidence="1">Belongs to the PPP phosphatase family.</text>
</comment>
<name>A0A0B2VCU2_TOXCA</name>
<dbReference type="EMBL" id="JPKZ01001543">
    <property type="protein sequence ID" value="KHN81341.1"/>
    <property type="molecule type" value="Genomic_DNA"/>
</dbReference>
<dbReference type="EC" id="3.1.3.16" evidence="1"/>
<feature type="region of interest" description="Disordered" evidence="2">
    <location>
        <begin position="319"/>
        <end position="371"/>
    </location>
</feature>
<dbReference type="GO" id="GO:0004722">
    <property type="term" value="F:protein serine/threonine phosphatase activity"/>
    <property type="evidence" value="ECO:0007669"/>
    <property type="project" value="UniProtKB-EC"/>
</dbReference>
<evidence type="ECO:0000256" key="2">
    <source>
        <dbReference type="SAM" id="MobiDB-lite"/>
    </source>
</evidence>
<dbReference type="SUPFAM" id="SSF56300">
    <property type="entry name" value="Metallo-dependent phosphatases"/>
    <property type="match status" value="1"/>
</dbReference>
<dbReference type="PANTHER" id="PTHR11668:SF194">
    <property type="entry name" value="SERINE_THREONINE-PROTEIN PHOSPHATASE-RELATED"/>
    <property type="match status" value="1"/>
</dbReference>
<dbReference type="InterPro" id="IPR006186">
    <property type="entry name" value="Ser/Thr-sp_prot-phosphatase"/>
</dbReference>
<protein>
    <recommendedName>
        <fullName evidence="1">Serine/threonine-protein phosphatase</fullName>
        <ecNumber evidence="1">3.1.3.16</ecNumber>
    </recommendedName>
</protein>
<evidence type="ECO:0000259" key="3">
    <source>
        <dbReference type="PROSITE" id="PS00125"/>
    </source>
</evidence>
<keyword evidence="5" id="KW-1185">Reference proteome</keyword>
<dbReference type="Gene3D" id="3.60.21.10">
    <property type="match status" value="1"/>
</dbReference>
<feature type="domain" description="Serine/threonine specific protein phosphatases" evidence="3">
    <location>
        <begin position="124"/>
        <end position="129"/>
    </location>
</feature>
<comment type="catalytic activity">
    <reaction evidence="1">
        <text>O-phospho-L-threonyl-[protein] + H2O = L-threonyl-[protein] + phosphate</text>
        <dbReference type="Rhea" id="RHEA:47004"/>
        <dbReference type="Rhea" id="RHEA-COMP:11060"/>
        <dbReference type="Rhea" id="RHEA-COMP:11605"/>
        <dbReference type="ChEBI" id="CHEBI:15377"/>
        <dbReference type="ChEBI" id="CHEBI:30013"/>
        <dbReference type="ChEBI" id="CHEBI:43474"/>
        <dbReference type="ChEBI" id="CHEBI:61977"/>
        <dbReference type="EC" id="3.1.3.16"/>
    </reaction>
</comment>
<evidence type="ECO:0000313" key="5">
    <source>
        <dbReference type="Proteomes" id="UP000031036"/>
    </source>
</evidence>
<dbReference type="InterPro" id="IPR050341">
    <property type="entry name" value="PP1_catalytic_subunit"/>
</dbReference>
<evidence type="ECO:0000313" key="4">
    <source>
        <dbReference type="EMBL" id="KHN81341.1"/>
    </source>
</evidence>